<keyword evidence="1" id="KW-0489">Methyltransferase</keyword>
<keyword evidence="2" id="KW-1185">Reference proteome</keyword>
<dbReference type="GO" id="GO:0008168">
    <property type="term" value="F:methyltransferase activity"/>
    <property type="evidence" value="ECO:0007669"/>
    <property type="project" value="UniProtKB-KW"/>
</dbReference>
<dbReference type="Pfam" id="PF13489">
    <property type="entry name" value="Methyltransf_23"/>
    <property type="match status" value="1"/>
</dbReference>
<evidence type="ECO:0000313" key="1">
    <source>
        <dbReference type="EMBL" id="MFC5884162.1"/>
    </source>
</evidence>
<comment type="caution">
    <text evidence="1">The sequence shown here is derived from an EMBL/GenBank/DDBJ whole genome shotgun (WGS) entry which is preliminary data.</text>
</comment>
<accession>A0ABW1EQ80</accession>
<keyword evidence="1" id="KW-0808">Transferase</keyword>
<dbReference type="Proteomes" id="UP001596067">
    <property type="component" value="Unassembled WGS sequence"/>
</dbReference>
<dbReference type="RefSeq" id="WP_313767735.1">
    <property type="nucleotide sequence ID" value="NZ_BAAAVH010000050.1"/>
</dbReference>
<name>A0ABW1EQ80_9ACTN</name>
<sequence>MSTGLLPDVRTPTRHRLADEADRLAYDRYVAARNQYKEEFLDLLEAACTDGPVLEVGPGYGGFAGLLLARRPVDLRVLCTDPNAVAPLRERLGEAVPVGHWRPGGPLPDGPAGGYALVYSVHALGECTEPAELLRGFAGALAPGGRLLVNDLRRDPDPFILEYTLREMAADDSPDGQYRLRTYLDSLRGAWTCAELRARLDAAEMADWVVDPDGPMALTVEHHRAP</sequence>
<dbReference type="InterPro" id="IPR029063">
    <property type="entry name" value="SAM-dependent_MTases_sf"/>
</dbReference>
<gene>
    <name evidence="1" type="ORF">ACFP0N_04070</name>
</gene>
<dbReference type="Gene3D" id="3.40.50.150">
    <property type="entry name" value="Vaccinia Virus protein VP39"/>
    <property type="match status" value="1"/>
</dbReference>
<dbReference type="GO" id="GO:0032259">
    <property type="term" value="P:methylation"/>
    <property type="evidence" value="ECO:0007669"/>
    <property type="project" value="UniProtKB-KW"/>
</dbReference>
<protein>
    <submittedName>
        <fullName evidence="1">Class I SAM-dependent methyltransferase</fullName>
    </submittedName>
</protein>
<dbReference type="EMBL" id="JBHSOD010000003">
    <property type="protein sequence ID" value="MFC5884162.1"/>
    <property type="molecule type" value="Genomic_DNA"/>
</dbReference>
<evidence type="ECO:0000313" key="2">
    <source>
        <dbReference type="Proteomes" id="UP001596067"/>
    </source>
</evidence>
<proteinExistence type="predicted"/>
<dbReference type="SUPFAM" id="SSF53335">
    <property type="entry name" value="S-adenosyl-L-methionine-dependent methyltransferases"/>
    <property type="match status" value="1"/>
</dbReference>
<reference evidence="2" key="1">
    <citation type="journal article" date="2019" name="Int. J. Syst. Evol. Microbiol.">
        <title>The Global Catalogue of Microorganisms (GCM) 10K type strain sequencing project: providing services to taxonomists for standard genome sequencing and annotation.</title>
        <authorList>
            <consortium name="The Broad Institute Genomics Platform"/>
            <consortium name="The Broad Institute Genome Sequencing Center for Infectious Disease"/>
            <person name="Wu L."/>
            <person name="Ma J."/>
        </authorList>
    </citation>
    <scope>NUCLEOTIDE SEQUENCE [LARGE SCALE GENOMIC DNA]</scope>
    <source>
        <strain evidence="2">CGMCC 4.1469</strain>
    </source>
</reference>
<organism evidence="1 2">
    <name type="scientific">Kitasatospora aburaviensis</name>
    <dbReference type="NCBI Taxonomy" id="67265"/>
    <lineage>
        <taxon>Bacteria</taxon>
        <taxon>Bacillati</taxon>
        <taxon>Actinomycetota</taxon>
        <taxon>Actinomycetes</taxon>
        <taxon>Kitasatosporales</taxon>
        <taxon>Streptomycetaceae</taxon>
        <taxon>Kitasatospora</taxon>
    </lineage>
</organism>
<dbReference type="CDD" id="cd02440">
    <property type="entry name" value="AdoMet_MTases"/>
    <property type="match status" value="1"/>
</dbReference>